<keyword evidence="1" id="KW-0723">Serine/threonine-protein kinase</keyword>
<keyword evidence="3" id="KW-0547">Nucleotide-binding</keyword>
<evidence type="ECO:0000313" key="3">
    <source>
        <dbReference type="EMBL" id="MFC4333928.1"/>
    </source>
</evidence>
<comment type="caution">
    <text evidence="3">The sequence shown here is derived from an EMBL/GenBank/DDBJ whole genome shotgun (WGS) entry which is preliminary data.</text>
</comment>
<organism evidence="3 4">
    <name type="scientific">Salininema proteolyticum</name>
    <dbReference type="NCBI Taxonomy" id="1607685"/>
    <lineage>
        <taxon>Bacteria</taxon>
        <taxon>Bacillati</taxon>
        <taxon>Actinomycetota</taxon>
        <taxon>Actinomycetes</taxon>
        <taxon>Glycomycetales</taxon>
        <taxon>Glycomycetaceae</taxon>
        <taxon>Salininema</taxon>
    </lineage>
</organism>
<dbReference type="SUPFAM" id="SSF55874">
    <property type="entry name" value="ATPase domain of HSP90 chaperone/DNA topoisomerase II/histidine kinase"/>
    <property type="match status" value="1"/>
</dbReference>
<evidence type="ECO:0000259" key="2">
    <source>
        <dbReference type="Pfam" id="PF13581"/>
    </source>
</evidence>
<accession>A0ABV8TT73</accession>
<dbReference type="InterPro" id="IPR036890">
    <property type="entry name" value="HATPase_C_sf"/>
</dbReference>
<dbReference type="PANTHER" id="PTHR35526:SF3">
    <property type="entry name" value="ANTI-SIGMA-F FACTOR RSBW"/>
    <property type="match status" value="1"/>
</dbReference>
<name>A0ABV8TT73_9ACTN</name>
<dbReference type="InterPro" id="IPR050267">
    <property type="entry name" value="Anti-sigma-factor_SerPK"/>
</dbReference>
<reference evidence="4" key="1">
    <citation type="journal article" date="2019" name="Int. J. Syst. Evol. Microbiol.">
        <title>The Global Catalogue of Microorganisms (GCM) 10K type strain sequencing project: providing services to taxonomists for standard genome sequencing and annotation.</title>
        <authorList>
            <consortium name="The Broad Institute Genomics Platform"/>
            <consortium name="The Broad Institute Genome Sequencing Center for Infectious Disease"/>
            <person name="Wu L."/>
            <person name="Ma J."/>
        </authorList>
    </citation>
    <scope>NUCLEOTIDE SEQUENCE [LARGE SCALE GENOMIC DNA]</scope>
    <source>
        <strain evidence="4">IBRC-M 10908</strain>
    </source>
</reference>
<keyword evidence="3" id="KW-0067">ATP-binding</keyword>
<proteinExistence type="predicted"/>
<dbReference type="Proteomes" id="UP001595823">
    <property type="component" value="Unassembled WGS sequence"/>
</dbReference>
<keyword evidence="4" id="KW-1185">Reference proteome</keyword>
<dbReference type="CDD" id="cd16936">
    <property type="entry name" value="HATPase_RsbW-like"/>
    <property type="match status" value="1"/>
</dbReference>
<keyword evidence="1" id="KW-0808">Transferase</keyword>
<dbReference type="Pfam" id="PF13581">
    <property type="entry name" value="HATPase_c_2"/>
    <property type="match status" value="1"/>
</dbReference>
<evidence type="ECO:0000256" key="1">
    <source>
        <dbReference type="ARBA" id="ARBA00022527"/>
    </source>
</evidence>
<evidence type="ECO:0000313" key="4">
    <source>
        <dbReference type="Proteomes" id="UP001595823"/>
    </source>
</evidence>
<sequence>MTTDASARHTLRAQPSAPAEARRWLRRAPLHLDEETNSDLMVIATELVTNAVRHADPLPGGVIELSYRLTPEAIAVSVTDGGSPHRPAVRSIDLSSPGGRGLYLVSQLADSWHTSTNVDGTHFIQATLRLSRPAATP</sequence>
<protein>
    <submittedName>
        <fullName evidence="3">ATP-binding protein</fullName>
    </submittedName>
</protein>
<dbReference type="GO" id="GO:0005524">
    <property type="term" value="F:ATP binding"/>
    <property type="evidence" value="ECO:0007669"/>
    <property type="project" value="UniProtKB-KW"/>
</dbReference>
<dbReference type="Gene3D" id="3.30.565.10">
    <property type="entry name" value="Histidine kinase-like ATPase, C-terminal domain"/>
    <property type="match status" value="1"/>
</dbReference>
<dbReference type="InterPro" id="IPR003594">
    <property type="entry name" value="HATPase_dom"/>
</dbReference>
<keyword evidence="1" id="KW-0418">Kinase</keyword>
<feature type="domain" description="Histidine kinase/HSP90-like ATPase" evidence="2">
    <location>
        <begin position="13"/>
        <end position="121"/>
    </location>
</feature>
<gene>
    <name evidence="3" type="ORF">ACFPET_01800</name>
</gene>
<dbReference type="PANTHER" id="PTHR35526">
    <property type="entry name" value="ANTI-SIGMA-F FACTOR RSBW-RELATED"/>
    <property type="match status" value="1"/>
</dbReference>
<dbReference type="EMBL" id="JBHSDK010000002">
    <property type="protein sequence ID" value="MFC4333928.1"/>
    <property type="molecule type" value="Genomic_DNA"/>
</dbReference>
<dbReference type="RefSeq" id="WP_380617667.1">
    <property type="nucleotide sequence ID" value="NZ_JBHSDK010000002.1"/>
</dbReference>